<proteinExistence type="predicted"/>
<dbReference type="Gene3D" id="3.90.320.10">
    <property type="match status" value="1"/>
</dbReference>
<protein>
    <recommendedName>
        <fullName evidence="1">PD-(D/E)XK endonuclease-like domain-containing protein</fullName>
    </recommendedName>
</protein>
<dbReference type="Pfam" id="PF12705">
    <property type="entry name" value="PDDEXK_1"/>
    <property type="match status" value="1"/>
</dbReference>
<evidence type="ECO:0000259" key="1">
    <source>
        <dbReference type="Pfam" id="PF12705"/>
    </source>
</evidence>
<comment type="caution">
    <text evidence="2">The sequence shown here is derived from an EMBL/GenBank/DDBJ whole genome shotgun (WGS) entry which is preliminary data.</text>
</comment>
<evidence type="ECO:0000313" key="2">
    <source>
        <dbReference type="EMBL" id="OGK48503.1"/>
    </source>
</evidence>
<feature type="domain" description="PD-(D/E)XK endonuclease-like" evidence="1">
    <location>
        <begin position="11"/>
        <end position="249"/>
    </location>
</feature>
<sequence length="286" mass="33071">MPLDKYNAIWISHSSISDFLQCRRAYFLKNIYRDPKTNHKIKIMSPPLALGAAVHNVIDEISMLPVAQRITMSLMDRFDSAWKNFEGKRGGFLNKDTESRFKEKGREMIHRVAKNPGPIVKKAVKIKGDLPHYWFSEEDNIILCGKIDWLEYLEDDDSVNIIDFKTSKYDESPESLQLPIYYLLVKNCQTRPVTGASYWYLQRNDEPTSVKLPDEYGSYEKILDIAREIKAARQLEKFECAQGGCQYCKPYEAILKGESEFVYVDSFNSDIHIIPQTSNEDSSEIL</sequence>
<evidence type="ECO:0000313" key="3">
    <source>
        <dbReference type="Proteomes" id="UP000177141"/>
    </source>
</evidence>
<dbReference type="STRING" id="1802061.A3A93_03510"/>
<accession>A0A1F7IYR3</accession>
<dbReference type="Proteomes" id="UP000177141">
    <property type="component" value="Unassembled WGS sequence"/>
</dbReference>
<dbReference type="InterPro" id="IPR038726">
    <property type="entry name" value="PDDEXK_AddAB-type"/>
</dbReference>
<reference evidence="2 3" key="1">
    <citation type="journal article" date="2016" name="Nat. Commun.">
        <title>Thousands of microbial genomes shed light on interconnected biogeochemical processes in an aquifer system.</title>
        <authorList>
            <person name="Anantharaman K."/>
            <person name="Brown C.T."/>
            <person name="Hug L.A."/>
            <person name="Sharon I."/>
            <person name="Castelle C.J."/>
            <person name="Probst A.J."/>
            <person name="Thomas B.C."/>
            <person name="Singh A."/>
            <person name="Wilkins M.J."/>
            <person name="Karaoz U."/>
            <person name="Brodie E.L."/>
            <person name="Williams K.H."/>
            <person name="Hubbard S.S."/>
            <person name="Banfield J.F."/>
        </authorList>
    </citation>
    <scope>NUCLEOTIDE SEQUENCE [LARGE SCALE GENOMIC DNA]</scope>
</reference>
<dbReference type="AlphaFoldDB" id="A0A1F7IYR3"/>
<organism evidence="2 3">
    <name type="scientific">Candidatus Roizmanbacteria bacterium RIFCSPLOWO2_01_FULL_38_12</name>
    <dbReference type="NCBI Taxonomy" id="1802061"/>
    <lineage>
        <taxon>Bacteria</taxon>
        <taxon>Candidatus Roizmaniibacteriota</taxon>
    </lineage>
</organism>
<dbReference type="InterPro" id="IPR011604">
    <property type="entry name" value="PDDEXK-like_dom_sf"/>
</dbReference>
<gene>
    <name evidence="2" type="ORF">A3A93_03510</name>
</gene>
<name>A0A1F7IYR3_9BACT</name>
<dbReference type="EMBL" id="MGAL01000014">
    <property type="protein sequence ID" value="OGK48503.1"/>
    <property type="molecule type" value="Genomic_DNA"/>
</dbReference>